<evidence type="ECO:0000313" key="2">
    <source>
        <dbReference type="EMBL" id="OAQ29762.1"/>
    </source>
</evidence>
<proteinExistence type="predicted"/>
<protein>
    <submittedName>
        <fullName evidence="2">Uncharacterized protein</fullName>
    </submittedName>
</protein>
<keyword evidence="1" id="KW-1133">Transmembrane helix</keyword>
<keyword evidence="3" id="KW-1185">Reference proteome</keyword>
<name>A0A197JWS4_9FUNG</name>
<dbReference type="AlphaFoldDB" id="A0A197JWS4"/>
<feature type="transmembrane region" description="Helical" evidence="1">
    <location>
        <begin position="41"/>
        <end position="63"/>
    </location>
</feature>
<organism evidence="2 3">
    <name type="scientific">Linnemannia elongata AG-77</name>
    <dbReference type="NCBI Taxonomy" id="1314771"/>
    <lineage>
        <taxon>Eukaryota</taxon>
        <taxon>Fungi</taxon>
        <taxon>Fungi incertae sedis</taxon>
        <taxon>Mucoromycota</taxon>
        <taxon>Mortierellomycotina</taxon>
        <taxon>Mortierellomycetes</taxon>
        <taxon>Mortierellales</taxon>
        <taxon>Mortierellaceae</taxon>
        <taxon>Linnemannia</taxon>
    </lineage>
</organism>
<dbReference type="Proteomes" id="UP000078512">
    <property type="component" value="Unassembled WGS sequence"/>
</dbReference>
<evidence type="ECO:0000256" key="1">
    <source>
        <dbReference type="SAM" id="Phobius"/>
    </source>
</evidence>
<dbReference type="EMBL" id="KV442039">
    <property type="protein sequence ID" value="OAQ29762.1"/>
    <property type="molecule type" value="Genomic_DNA"/>
</dbReference>
<keyword evidence="1" id="KW-0812">Transmembrane</keyword>
<sequence length="112" mass="13376">MLQLYPFRPLHYSGIPGGNLHRSRIHSYSCLRTYYFFFTRYFMAVVLLVGLLSFCFFFSFVQYSLSHESNFFFSLYSLSCTSLQPFQNKREKKEHILSNVRRSRRTIGWGSL</sequence>
<gene>
    <name evidence="2" type="ORF">K457DRAFT_1334624</name>
</gene>
<reference evidence="2 3" key="1">
    <citation type="submission" date="2016-05" db="EMBL/GenBank/DDBJ databases">
        <title>Genome sequencing reveals origins of a unique bacterial endosymbiosis in the earliest lineages of terrestrial Fungi.</title>
        <authorList>
            <consortium name="DOE Joint Genome Institute"/>
            <person name="Uehling J."/>
            <person name="Gryganskyi A."/>
            <person name="Hameed K."/>
            <person name="Tschaplinski T."/>
            <person name="Misztal P."/>
            <person name="Wu S."/>
            <person name="Desiro A."/>
            <person name="Vande Pol N."/>
            <person name="Du Z.-Y."/>
            <person name="Zienkiewicz A."/>
            <person name="Zienkiewicz K."/>
            <person name="Morin E."/>
            <person name="Tisserant E."/>
            <person name="Splivallo R."/>
            <person name="Hainaut M."/>
            <person name="Henrissat B."/>
            <person name="Ohm R."/>
            <person name="Kuo A."/>
            <person name="Yan J."/>
            <person name="Lipzen A."/>
            <person name="Nolan M."/>
            <person name="Labutti K."/>
            <person name="Barry K."/>
            <person name="Goldstein A."/>
            <person name="Labbe J."/>
            <person name="Schadt C."/>
            <person name="Tuskan G."/>
            <person name="Grigoriev I."/>
            <person name="Martin F."/>
            <person name="Vilgalys R."/>
            <person name="Bonito G."/>
        </authorList>
    </citation>
    <scope>NUCLEOTIDE SEQUENCE [LARGE SCALE GENOMIC DNA]</scope>
    <source>
        <strain evidence="2 3">AG-77</strain>
    </source>
</reference>
<keyword evidence="1" id="KW-0472">Membrane</keyword>
<evidence type="ECO:0000313" key="3">
    <source>
        <dbReference type="Proteomes" id="UP000078512"/>
    </source>
</evidence>
<accession>A0A197JWS4</accession>